<proteinExistence type="predicted"/>
<feature type="domain" description="Transposase Tc1-like" evidence="1">
    <location>
        <begin position="2"/>
        <end position="66"/>
    </location>
</feature>
<dbReference type="InterPro" id="IPR036397">
    <property type="entry name" value="RNaseH_sf"/>
</dbReference>
<dbReference type="InterPro" id="IPR052338">
    <property type="entry name" value="Transposase_5"/>
</dbReference>
<keyword evidence="4" id="KW-1185">Reference proteome</keyword>
<dbReference type="GO" id="GO:0003677">
    <property type="term" value="F:DNA binding"/>
    <property type="evidence" value="ECO:0007669"/>
    <property type="project" value="InterPro"/>
</dbReference>
<feature type="domain" description="Tc1-like transposase DDE" evidence="2">
    <location>
        <begin position="71"/>
        <end position="186"/>
    </location>
</feature>
<evidence type="ECO:0000259" key="1">
    <source>
        <dbReference type="Pfam" id="PF01498"/>
    </source>
</evidence>
<name>A0A8R1IZR3_CAEJA</name>
<accession>A0A8R1IZR3</accession>
<evidence type="ECO:0000313" key="4">
    <source>
        <dbReference type="Proteomes" id="UP000005237"/>
    </source>
</evidence>
<dbReference type="Proteomes" id="UP000005237">
    <property type="component" value="Unassembled WGS sequence"/>
</dbReference>
<dbReference type="Pfam" id="PF13358">
    <property type="entry name" value="DDE_3"/>
    <property type="match status" value="1"/>
</dbReference>
<organism evidence="3 4">
    <name type="scientific">Caenorhabditis japonica</name>
    <dbReference type="NCBI Taxonomy" id="281687"/>
    <lineage>
        <taxon>Eukaryota</taxon>
        <taxon>Metazoa</taxon>
        <taxon>Ecdysozoa</taxon>
        <taxon>Nematoda</taxon>
        <taxon>Chromadorea</taxon>
        <taxon>Rhabditida</taxon>
        <taxon>Rhabditina</taxon>
        <taxon>Rhabditomorpha</taxon>
        <taxon>Rhabditoidea</taxon>
        <taxon>Rhabditidae</taxon>
        <taxon>Peloderinae</taxon>
        <taxon>Caenorhabditis</taxon>
    </lineage>
</organism>
<evidence type="ECO:0000259" key="2">
    <source>
        <dbReference type="Pfam" id="PF13358"/>
    </source>
</evidence>
<dbReference type="GO" id="GO:0006313">
    <property type="term" value="P:DNA transposition"/>
    <property type="evidence" value="ECO:0007669"/>
    <property type="project" value="InterPro"/>
</dbReference>
<dbReference type="InterPro" id="IPR002492">
    <property type="entry name" value="Transposase_Tc1-like"/>
</dbReference>
<evidence type="ECO:0008006" key="5">
    <source>
        <dbReference type="Google" id="ProtNLM"/>
    </source>
</evidence>
<evidence type="ECO:0000313" key="3">
    <source>
        <dbReference type="EnsemblMetazoa" id="CJA42350.1"/>
    </source>
</evidence>
<reference evidence="4" key="1">
    <citation type="submission" date="2010-08" db="EMBL/GenBank/DDBJ databases">
        <authorList>
            <consortium name="Caenorhabditis japonica Sequencing Consortium"/>
            <person name="Wilson R.K."/>
        </authorList>
    </citation>
    <scope>NUCLEOTIDE SEQUENCE [LARGE SCALE GENOMIC DNA]</scope>
    <source>
        <strain evidence="4">DF5081</strain>
    </source>
</reference>
<dbReference type="Gene3D" id="3.30.420.10">
    <property type="entry name" value="Ribonuclease H-like superfamily/Ribonuclease H"/>
    <property type="match status" value="1"/>
</dbReference>
<protein>
    <recommendedName>
        <fullName evidence="5">Tc1-like transposase DDE domain-containing protein</fullName>
    </recommendedName>
</protein>
<dbReference type="InterPro" id="IPR038717">
    <property type="entry name" value="Tc1-like_DDE_dom"/>
</dbReference>
<reference evidence="3" key="2">
    <citation type="submission" date="2022-06" db="UniProtKB">
        <authorList>
            <consortium name="EnsemblMetazoa"/>
        </authorList>
    </citation>
    <scope>IDENTIFICATION</scope>
    <source>
        <strain evidence="3">DF5081</strain>
    </source>
</reference>
<dbReference type="PANTHER" id="PTHR23022">
    <property type="entry name" value="TRANSPOSABLE ELEMENT-RELATED"/>
    <property type="match status" value="1"/>
</dbReference>
<sequence>MDRNILRACRKDPRRTSKDIQVSVTSPNEPVPSRRTIRRRLQVAGLHGLVSLKNRKARVEWAKQHLSWGPREYRTVKHGGGSVMVWGCFSDTSMGPLKRIVGTMDRYVYEDILKNKMQPWARTNLGRSWVFQQDNDPKHTSGHVANWFRRRRVDLLEWPSQSPDSNPIEHMWEELERRLNRVRAFNANQKFAQLEAAWKSIPMTVVKTLLDSMPRRCQAVIDAKGYPTKY</sequence>
<dbReference type="PANTHER" id="PTHR23022:SF134">
    <property type="entry name" value="TRANSPOSABLE ELEMENT TC1 TRANSPOSASE"/>
    <property type="match status" value="1"/>
</dbReference>
<dbReference type="AlphaFoldDB" id="A0A8R1IZR3"/>
<dbReference type="EnsemblMetazoa" id="CJA42350.1">
    <property type="protein sequence ID" value="CJA42350.1"/>
    <property type="gene ID" value="WBGene00218198"/>
</dbReference>
<dbReference type="Pfam" id="PF01498">
    <property type="entry name" value="HTH_Tnp_Tc3_2"/>
    <property type="match status" value="1"/>
</dbReference>
<dbReference type="GO" id="GO:0015074">
    <property type="term" value="P:DNA integration"/>
    <property type="evidence" value="ECO:0007669"/>
    <property type="project" value="InterPro"/>
</dbReference>